<evidence type="ECO:0000313" key="5">
    <source>
        <dbReference type="Proteomes" id="UP000766904"/>
    </source>
</evidence>
<dbReference type="Proteomes" id="UP000766904">
    <property type="component" value="Unassembled WGS sequence"/>
</dbReference>
<feature type="compositionally biased region" description="Basic and acidic residues" evidence="1">
    <location>
        <begin position="1"/>
        <end position="12"/>
    </location>
</feature>
<dbReference type="OrthoDB" id="203809at2157"/>
<evidence type="ECO:0000259" key="3">
    <source>
        <dbReference type="Pfam" id="PF23420"/>
    </source>
</evidence>
<organism evidence="4 5">
    <name type="scientific">Natronococcus pandeyae</name>
    <dbReference type="NCBI Taxonomy" id="2055836"/>
    <lineage>
        <taxon>Archaea</taxon>
        <taxon>Methanobacteriati</taxon>
        <taxon>Methanobacteriota</taxon>
        <taxon>Stenosarchaea group</taxon>
        <taxon>Halobacteria</taxon>
        <taxon>Halobacteriales</taxon>
        <taxon>Natrialbaceae</taxon>
        <taxon>Natronococcus</taxon>
    </lineage>
</organism>
<reference evidence="4" key="1">
    <citation type="submission" date="2017-11" db="EMBL/GenBank/DDBJ databases">
        <authorList>
            <person name="Kajale S.C."/>
            <person name="Sharma A."/>
        </authorList>
    </citation>
    <scope>NUCLEOTIDE SEQUENCE</scope>
    <source>
        <strain evidence="4">LS1_42</strain>
    </source>
</reference>
<evidence type="ECO:0008006" key="6">
    <source>
        <dbReference type="Google" id="ProtNLM"/>
    </source>
</evidence>
<dbReference type="Pfam" id="PF23418">
    <property type="entry name" value="DUF7108"/>
    <property type="match status" value="1"/>
</dbReference>
<evidence type="ECO:0000256" key="1">
    <source>
        <dbReference type="SAM" id="MobiDB-lite"/>
    </source>
</evidence>
<dbReference type="RefSeq" id="WP_148860418.1">
    <property type="nucleotide sequence ID" value="NZ_PHNJ01000020.1"/>
</dbReference>
<dbReference type="Pfam" id="PF23420">
    <property type="entry name" value="DUF7108_C"/>
    <property type="match status" value="1"/>
</dbReference>
<dbReference type="InterPro" id="IPR055532">
    <property type="entry name" value="DUF7108_N"/>
</dbReference>
<feature type="domain" description="DUF7108" evidence="2">
    <location>
        <begin position="31"/>
        <end position="115"/>
    </location>
</feature>
<dbReference type="InterPro" id="IPR056494">
    <property type="entry name" value="DUF7108_C"/>
</dbReference>
<keyword evidence="5" id="KW-1185">Reference proteome</keyword>
<protein>
    <recommendedName>
        <fullName evidence="6">RnhA operon protein</fullName>
    </recommendedName>
</protein>
<gene>
    <name evidence="4" type="ORF">CV102_23495</name>
</gene>
<dbReference type="EMBL" id="PHNJ01000020">
    <property type="protein sequence ID" value="TYL36249.1"/>
    <property type="molecule type" value="Genomic_DNA"/>
</dbReference>
<proteinExistence type="predicted"/>
<sequence length="216" mass="24308">MSDRFAGDHGGEDDVTDPADDADEPEATGNELPDEVVDEAERRTRLARTATDENERAVHLDRRSQLLEEYEFTARVREDDDATLVLHPAEWNADGVIRTDRIEDISRAVEIPLEGAEDPDDWNAVDEHNRELAAEVRAAHGDVHGDNALALADFFGNHYAKPIESATAAELEEFCRDYFVRNAWPSAKQRDVIEESIRLVFQTAAEPVPEFRKQPS</sequence>
<feature type="region of interest" description="Disordered" evidence="1">
    <location>
        <begin position="1"/>
        <end position="58"/>
    </location>
</feature>
<comment type="caution">
    <text evidence="4">The sequence shown here is derived from an EMBL/GenBank/DDBJ whole genome shotgun (WGS) entry which is preliminary data.</text>
</comment>
<evidence type="ECO:0000259" key="2">
    <source>
        <dbReference type="Pfam" id="PF23418"/>
    </source>
</evidence>
<accession>A0A8J8TQ06</accession>
<feature type="domain" description="DUF7108" evidence="3">
    <location>
        <begin position="120"/>
        <end position="208"/>
    </location>
</feature>
<feature type="compositionally biased region" description="Acidic residues" evidence="1">
    <location>
        <begin position="13"/>
        <end position="38"/>
    </location>
</feature>
<dbReference type="AlphaFoldDB" id="A0A8J8TQ06"/>
<name>A0A8J8TQ06_9EURY</name>
<evidence type="ECO:0000313" key="4">
    <source>
        <dbReference type="EMBL" id="TYL36249.1"/>
    </source>
</evidence>
<feature type="compositionally biased region" description="Basic and acidic residues" evidence="1">
    <location>
        <begin position="39"/>
        <end position="58"/>
    </location>
</feature>